<feature type="domain" description="Glycosyl hydrolases family 2 sugar binding" evidence="7">
    <location>
        <begin position="84"/>
        <end position="177"/>
    </location>
</feature>
<evidence type="ECO:0000256" key="2">
    <source>
        <dbReference type="ARBA" id="ARBA00022801"/>
    </source>
</evidence>
<dbReference type="InterPro" id="IPR006104">
    <property type="entry name" value="Glyco_hydro_2_N"/>
</dbReference>
<name>A0A5M6DKE1_9BACT</name>
<evidence type="ECO:0000313" key="11">
    <source>
        <dbReference type="Proteomes" id="UP000323426"/>
    </source>
</evidence>
<comment type="similarity">
    <text evidence="1">Belongs to the glycosyl hydrolase 2 family.</text>
</comment>
<feature type="domain" description="Glycoside hydrolase family 2" evidence="9">
    <location>
        <begin position="702"/>
        <end position="803"/>
    </location>
</feature>
<evidence type="ECO:0000256" key="3">
    <source>
        <dbReference type="ARBA" id="ARBA00023295"/>
    </source>
</evidence>
<dbReference type="PRINTS" id="PR00132">
    <property type="entry name" value="GLHYDRLASE2"/>
</dbReference>
<proteinExistence type="inferred from homology"/>
<dbReference type="InterPro" id="IPR040605">
    <property type="entry name" value="Glyco_hydro2_dom5"/>
</dbReference>
<keyword evidence="2" id="KW-0378">Hydrolase</keyword>
<evidence type="ECO:0000259" key="7">
    <source>
        <dbReference type="Pfam" id="PF02837"/>
    </source>
</evidence>
<dbReference type="Gene3D" id="2.60.40.10">
    <property type="entry name" value="Immunoglobulins"/>
    <property type="match status" value="3"/>
</dbReference>
<dbReference type="AlphaFoldDB" id="A0A5M6DKE1"/>
<dbReference type="RefSeq" id="WP_150088353.1">
    <property type="nucleotide sequence ID" value="NZ_VWSF01000006.1"/>
</dbReference>
<dbReference type="Gene3D" id="3.20.20.80">
    <property type="entry name" value="Glycosidases"/>
    <property type="match status" value="1"/>
</dbReference>
<keyword evidence="4" id="KW-0732">Signal</keyword>
<dbReference type="SUPFAM" id="SSF49785">
    <property type="entry name" value="Galactose-binding domain-like"/>
    <property type="match status" value="1"/>
</dbReference>
<dbReference type="EMBL" id="VWSF01000006">
    <property type="protein sequence ID" value="KAA5546752.1"/>
    <property type="molecule type" value="Genomic_DNA"/>
</dbReference>
<reference evidence="10 11" key="1">
    <citation type="submission" date="2019-09" db="EMBL/GenBank/DDBJ databases">
        <title>Genome sequence and assembly of Adhaeribacter sp.</title>
        <authorList>
            <person name="Chhetri G."/>
        </authorList>
    </citation>
    <scope>NUCLEOTIDE SEQUENCE [LARGE SCALE GENOMIC DNA]</scope>
    <source>
        <strain evidence="10 11">DK36</strain>
    </source>
</reference>
<accession>A0A5M6DKE1</accession>
<dbReference type="InterPro" id="IPR006101">
    <property type="entry name" value="Glyco_hydro_2"/>
</dbReference>
<dbReference type="InterPro" id="IPR051913">
    <property type="entry name" value="GH2_Domain-Containing"/>
</dbReference>
<sequence>MKFKFLFFLTLLFLGISSELLAQQGRQQLLFNDYWKFHKGDLTGGEKENLDDANWRKLDLPHDWSIEGPFSKEWASGTGYLPGGIGWYRKTFEVAPYARAKNIYLYFDGVYKNSEVWINGHYLGKRPSGYTPFYYELSKYLNRKGKNLIAVKVDHTKFADSRWYPGSGIYRNVYLLAVEPVHINVWGVAFTTPEVSQNNAVAQVVVSLANKSKKATNIEVRTELRDQQGKAVAEARQQVSAKAGQEAEATLSFQLKNPKLWSVDNPNLYKLYVASYVNGKKTDDYEEQVGFRSFKFDANKGFSLNGQPMKLKGVCIHHDAGALGAAVPEEVWVRRLKALKELGCNAIRMSHYPHQDYIYKLCDEMGFLVQDEAFDEWEAGKNKWIEGWNVGKPGKDGSHEHFAEWAERDLRDMILRSRNHASIIMWSIGNEIDYPNDPYSHEVLSTGRNPQIYGKGYQPNNPPASRLGEIAQNLVAVAKKYDTSRPITAALAGVVMSNFTTYPDALDLVGYNYQEYRYPEDHAKYPNRIIYGSENGKGLDAWLAVDTLNYISAQFLWTAFDFMGEARSWPVRSSGAGLLDLAGFPKPDYFFRQSLWSDKPMVYIATSKIQEQTGNQRFRPVTPAWNWAAGDKIKVSCYTNTEEAELFLNGKSLGKKPFKQATARVLDWEVDYQPGELLVKGYKNGKEVSQHLLKTTEAPYALKATIDRKSLVGNKKELAHIEVDVVDKNGNTIYGAENEITVNIEGPAKLIGLESGSLTSHEDYKANKRKTYRGKLLGYLQAQPNAGTVKITLQSPGLQPQTMEVQVK</sequence>
<dbReference type="SUPFAM" id="SSF51445">
    <property type="entry name" value="(Trans)glycosidases"/>
    <property type="match status" value="1"/>
</dbReference>
<dbReference type="GO" id="GO:0005975">
    <property type="term" value="P:carbohydrate metabolic process"/>
    <property type="evidence" value="ECO:0007669"/>
    <property type="project" value="InterPro"/>
</dbReference>
<protein>
    <submittedName>
        <fullName evidence="10">DUF4982 domain-containing protein</fullName>
    </submittedName>
</protein>
<dbReference type="Gene3D" id="2.60.120.260">
    <property type="entry name" value="Galactose-binding domain-like"/>
    <property type="match status" value="1"/>
</dbReference>
<organism evidence="10 11">
    <name type="scientific">Adhaeribacter rhizoryzae</name>
    <dbReference type="NCBI Taxonomy" id="2607907"/>
    <lineage>
        <taxon>Bacteria</taxon>
        <taxon>Pseudomonadati</taxon>
        <taxon>Bacteroidota</taxon>
        <taxon>Cytophagia</taxon>
        <taxon>Cytophagales</taxon>
        <taxon>Hymenobacteraceae</taxon>
        <taxon>Adhaeribacter</taxon>
    </lineage>
</organism>
<dbReference type="SUPFAM" id="SSF49303">
    <property type="entry name" value="beta-Galactosidase/glucuronidase domain"/>
    <property type="match status" value="1"/>
</dbReference>
<dbReference type="GO" id="GO:0004553">
    <property type="term" value="F:hydrolase activity, hydrolyzing O-glycosyl compounds"/>
    <property type="evidence" value="ECO:0007669"/>
    <property type="project" value="InterPro"/>
</dbReference>
<keyword evidence="3" id="KW-0326">Glycosidase</keyword>
<evidence type="ECO:0000256" key="1">
    <source>
        <dbReference type="ARBA" id="ARBA00007401"/>
    </source>
</evidence>
<dbReference type="InterPro" id="IPR008979">
    <property type="entry name" value="Galactose-bd-like_sf"/>
</dbReference>
<comment type="caution">
    <text evidence="10">The sequence shown here is derived from an EMBL/GenBank/DDBJ whole genome shotgun (WGS) entry which is preliminary data.</text>
</comment>
<evidence type="ECO:0000259" key="9">
    <source>
        <dbReference type="Pfam" id="PF18565"/>
    </source>
</evidence>
<evidence type="ECO:0000313" key="10">
    <source>
        <dbReference type="EMBL" id="KAA5546752.1"/>
    </source>
</evidence>
<dbReference type="PANTHER" id="PTHR42732">
    <property type="entry name" value="BETA-GALACTOSIDASE"/>
    <property type="match status" value="1"/>
</dbReference>
<feature type="chain" id="PRO_5024402454" evidence="4">
    <location>
        <begin position="23"/>
        <end position="808"/>
    </location>
</feature>
<dbReference type="Proteomes" id="UP000323426">
    <property type="component" value="Unassembled WGS sequence"/>
</dbReference>
<dbReference type="InterPro" id="IPR036156">
    <property type="entry name" value="Beta-gal/glucu_dom_sf"/>
</dbReference>
<dbReference type="InterPro" id="IPR013783">
    <property type="entry name" value="Ig-like_fold"/>
</dbReference>
<dbReference type="InterPro" id="IPR006102">
    <property type="entry name" value="Ig-like_GH2"/>
</dbReference>
<evidence type="ECO:0000259" key="6">
    <source>
        <dbReference type="Pfam" id="PF02836"/>
    </source>
</evidence>
<feature type="domain" description="DUF4982" evidence="8">
    <location>
        <begin position="630"/>
        <end position="688"/>
    </location>
</feature>
<feature type="domain" description="Glycoside hydrolase family 2 immunoglobulin-like beta-sandwich" evidence="5">
    <location>
        <begin position="189"/>
        <end position="292"/>
    </location>
</feature>
<dbReference type="Pfam" id="PF16355">
    <property type="entry name" value="DUF4982"/>
    <property type="match status" value="1"/>
</dbReference>
<evidence type="ECO:0000259" key="8">
    <source>
        <dbReference type="Pfam" id="PF16355"/>
    </source>
</evidence>
<evidence type="ECO:0000256" key="4">
    <source>
        <dbReference type="SAM" id="SignalP"/>
    </source>
</evidence>
<gene>
    <name evidence="10" type="ORF">F0145_10460</name>
</gene>
<dbReference type="InterPro" id="IPR032311">
    <property type="entry name" value="DUF4982"/>
</dbReference>
<dbReference type="InterPro" id="IPR006103">
    <property type="entry name" value="Glyco_hydro_2_cat"/>
</dbReference>
<dbReference type="PANTHER" id="PTHR42732:SF1">
    <property type="entry name" value="BETA-MANNOSIDASE"/>
    <property type="match status" value="1"/>
</dbReference>
<feature type="signal peptide" evidence="4">
    <location>
        <begin position="1"/>
        <end position="22"/>
    </location>
</feature>
<evidence type="ECO:0000259" key="5">
    <source>
        <dbReference type="Pfam" id="PF00703"/>
    </source>
</evidence>
<dbReference type="Pfam" id="PF18565">
    <property type="entry name" value="Glyco_hydro2_C5"/>
    <property type="match status" value="1"/>
</dbReference>
<dbReference type="Pfam" id="PF00703">
    <property type="entry name" value="Glyco_hydro_2"/>
    <property type="match status" value="1"/>
</dbReference>
<keyword evidence="11" id="KW-1185">Reference proteome</keyword>
<dbReference type="Pfam" id="PF02837">
    <property type="entry name" value="Glyco_hydro_2_N"/>
    <property type="match status" value="1"/>
</dbReference>
<dbReference type="Pfam" id="PF02836">
    <property type="entry name" value="Glyco_hydro_2_C"/>
    <property type="match status" value="1"/>
</dbReference>
<feature type="domain" description="Glycoside hydrolase family 2 catalytic" evidence="6">
    <location>
        <begin position="299"/>
        <end position="490"/>
    </location>
</feature>
<dbReference type="InterPro" id="IPR017853">
    <property type="entry name" value="GH"/>
</dbReference>